<dbReference type="AlphaFoldDB" id="A0A0A2MKA8"/>
<feature type="domain" description="Outer membrane protein beta-barrel" evidence="1">
    <location>
        <begin position="17"/>
        <end position="168"/>
    </location>
</feature>
<comment type="caution">
    <text evidence="2">The sequence shown here is derived from an EMBL/GenBank/DDBJ whole genome shotgun (WGS) entry which is preliminary data.</text>
</comment>
<dbReference type="RefSeq" id="WP_020211774.1">
    <property type="nucleotide sequence ID" value="NZ_JRLX01000001.1"/>
</dbReference>
<accession>A0A0A2MKA8</accession>
<keyword evidence="3" id="KW-1185">Reference proteome</keyword>
<protein>
    <recommendedName>
        <fullName evidence="1">Outer membrane protein beta-barrel domain-containing protein</fullName>
    </recommendedName>
</protein>
<dbReference type="STRING" id="1121895.GCA_000378485_00648"/>
<evidence type="ECO:0000259" key="1">
    <source>
        <dbReference type="Pfam" id="PF13568"/>
    </source>
</evidence>
<gene>
    <name evidence="2" type="ORF">Q765_02225</name>
</gene>
<dbReference type="EMBL" id="JRLX01000001">
    <property type="protein sequence ID" value="KGO88735.1"/>
    <property type="molecule type" value="Genomic_DNA"/>
</dbReference>
<dbReference type="InterPro" id="IPR025665">
    <property type="entry name" value="Beta-barrel_OMP_2"/>
</dbReference>
<dbReference type="eggNOG" id="COG3637">
    <property type="taxonomic scope" value="Bacteria"/>
</dbReference>
<name>A0A0A2MKA8_9FLAO</name>
<dbReference type="OrthoDB" id="947434at2"/>
<organism evidence="2 3">
    <name type="scientific">Flavobacterium rivuli WB 3.3-2 = DSM 21788</name>
    <dbReference type="NCBI Taxonomy" id="1121895"/>
    <lineage>
        <taxon>Bacteria</taxon>
        <taxon>Pseudomonadati</taxon>
        <taxon>Bacteroidota</taxon>
        <taxon>Flavobacteriia</taxon>
        <taxon>Flavobacteriales</taxon>
        <taxon>Flavobacteriaceae</taxon>
        <taxon>Flavobacterium</taxon>
    </lineage>
</organism>
<dbReference type="Pfam" id="PF13568">
    <property type="entry name" value="OMP_b-brl_2"/>
    <property type="match status" value="1"/>
</dbReference>
<sequence>MIKSYLLLIVFVSFTGFAQNKFGVFSGITYSYLAEGFSKKVNTDDAIGLQIGIVYQTELTKKISFRPKLVYSQQGDRKASKGYSPYTLDISQIDYKLNYLNAPLDFKFWNKIYVIAGPQIGYLLSTEKGDINFGEPKSKFDLGFNLGGGFTINHLFFELGFYHGVTTVLEFPNRRYIADIKNGVGKFTVGYSFN</sequence>
<proteinExistence type="predicted"/>
<dbReference type="Proteomes" id="UP000030152">
    <property type="component" value="Unassembled WGS sequence"/>
</dbReference>
<evidence type="ECO:0000313" key="3">
    <source>
        <dbReference type="Proteomes" id="UP000030152"/>
    </source>
</evidence>
<evidence type="ECO:0000313" key="2">
    <source>
        <dbReference type="EMBL" id="KGO88735.1"/>
    </source>
</evidence>
<reference evidence="2 3" key="1">
    <citation type="submission" date="2013-09" db="EMBL/GenBank/DDBJ databases">
        <authorList>
            <person name="Zeng Z."/>
            <person name="Chen C."/>
        </authorList>
    </citation>
    <scope>NUCLEOTIDE SEQUENCE [LARGE SCALE GENOMIC DNA]</scope>
    <source>
        <strain evidence="2 3">WB 3.3-2</strain>
    </source>
</reference>